<dbReference type="AlphaFoldDB" id="A0A3D3R577"/>
<feature type="chain" id="PRO_5017629615" evidence="1">
    <location>
        <begin position="25"/>
        <end position="531"/>
    </location>
</feature>
<dbReference type="InterPro" id="IPR017850">
    <property type="entry name" value="Alkaline_phosphatase_core_sf"/>
</dbReference>
<evidence type="ECO:0000313" key="4">
    <source>
        <dbReference type="Proteomes" id="UP000263642"/>
    </source>
</evidence>
<name>A0A3D3R577_9PLAN</name>
<dbReference type="CDD" id="cd16027">
    <property type="entry name" value="SGSH"/>
    <property type="match status" value="1"/>
</dbReference>
<reference evidence="3 4" key="1">
    <citation type="journal article" date="2018" name="Nat. Biotechnol.">
        <title>A standardized bacterial taxonomy based on genome phylogeny substantially revises the tree of life.</title>
        <authorList>
            <person name="Parks D.H."/>
            <person name="Chuvochina M."/>
            <person name="Waite D.W."/>
            <person name="Rinke C."/>
            <person name="Skarshewski A."/>
            <person name="Chaumeil P.A."/>
            <person name="Hugenholtz P."/>
        </authorList>
    </citation>
    <scope>NUCLEOTIDE SEQUENCE [LARGE SCALE GENOMIC DNA]</scope>
    <source>
        <strain evidence="3">UBA9375</strain>
    </source>
</reference>
<feature type="domain" description="Sulfatase N-terminal" evidence="2">
    <location>
        <begin position="34"/>
        <end position="324"/>
    </location>
</feature>
<accession>A0A3D3R577</accession>
<evidence type="ECO:0000313" key="3">
    <source>
        <dbReference type="EMBL" id="HCO23167.1"/>
    </source>
</evidence>
<keyword evidence="1" id="KW-0732">Signal</keyword>
<gene>
    <name evidence="3" type="ORF">DIT97_08940</name>
</gene>
<sequence>MKNRLIAVLWLFLLGMLCTGVVRADSEASAKKRPNILFCIADDASFPHMGAYGCSWVKTPGFDRVAREGLLFNNAYTPNAKCAPSRACILTGRNSWQLKEAGNHMAFFPPEFKTYVESLADNGYAVGKTAKGWAPGVAVDANGKRRDLAGPAFNQKKTRPPASGISPIDYAANFELFLKQSAAEKPWCFWYGGFEPHRGYEYGAGVKKAGKKITDIDRVPAYWPDNETIRTDMLDYAYEIEYFDQHLVRMLNLLEQRGELDNTLVVVTADNGMPFPRVKGQEYERSNHLPLAIMWKQGIPTGNRVIEDYVSFIDFAPTFLEAAGLTTEAAGMQPITGRSLSDIFQSEKSGMVNPERDHVLIGKERHDIGRPHDQGYPIRGIVKQGMLYLKNDEPGRWPAGNPETGYLNCDGSPTKSVILQLRRDGKQADFWEWAFGRRPAEELYAISEDPECMRNLAALPAHQGVKNSLKKQLQDELTAQKDPRVLGNGSIFEKYEYSDPRTRHFYERFMQGEKIKAGWVNETDFESQPLD</sequence>
<dbReference type="InterPro" id="IPR000917">
    <property type="entry name" value="Sulfatase_N"/>
</dbReference>
<evidence type="ECO:0000256" key="1">
    <source>
        <dbReference type="SAM" id="SignalP"/>
    </source>
</evidence>
<feature type="signal peptide" evidence="1">
    <location>
        <begin position="1"/>
        <end position="24"/>
    </location>
</feature>
<dbReference type="InterPro" id="IPR052701">
    <property type="entry name" value="GAG_Ulvan_Degrading_Sulfatases"/>
</dbReference>
<organism evidence="3 4">
    <name type="scientific">Gimesia maris</name>
    <dbReference type="NCBI Taxonomy" id="122"/>
    <lineage>
        <taxon>Bacteria</taxon>
        <taxon>Pseudomonadati</taxon>
        <taxon>Planctomycetota</taxon>
        <taxon>Planctomycetia</taxon>
        <taxon>Planctomycetales</taxon>
        <taxon>Planctomycetaceae</taxon>
        <taxon>Gimesia</taxon>
    </lineage>
</organism>
<dbReference type="SUPFAM" id="SSF53649">
    <property type="entry name" value="Alkaline phosphatase-like"/>
    <property type="match status" value="1"/>
</dbReference>
<dbReference type="Proteomes" id="UP000263642">
    <property type="component" value="Unassembled WGS sequence"/>
</dbReference>
<protein>
    <submittedName>
        <fullName evidence="3">Heparan N-sulfatase</fullName>
    </submittedName>
</protein>
<evidence type="ECO:0000259" key="2">
    <source>
        <dbReference type="Pfam" id="PF00884"/>
    </source>
</evidence>
<proteinExistence type="predicted"/>
<dbReference type="Gene3D" id="3.40.720.10">
    <property type="entry name" value="Alkaline Phosphatase, subunit A"/>
    <property type="match status" value="1"/>
</dbReference>
<dbReference type="Pfam" id="PF00884">
    <property type="entry name" value="Sulfatase"/>
    <property type="match status" value="1"/>
</dbReference>
<dbReference type="PANTHER" id="PTHR43751">
    <property type="entry name" value="SULFATASE"/>
    <property type="match status" value="1"/>
</dbReference>
<comment type="caution">
    <text evidence="3">The sequence shown here is derived from an EMBL/GenBank/DDBJ whole genome shotgun (WGS) entry which is preliminary data.</text>
</comment>
<dbReference type="PANTHER" id="PTHR43751:SF1">
    <property type="entry name" value="SULFATASE ATSG-RELATED"/>
    <property type="match status" value="1"/>
</dbReference>
<dbReference type="EMBL" id="DQAY01000053">
    <property type="protein sequence ID" value="HCO23167.1"/>
    <property type="molecule type" value="Genomic_DNA"/>
</dbReference>